<dbReference type="AlphaFoldDB" id="A0A8K0STS1"/>
<evidence type="ECO:0000256" key="2">
    <source>
        <dbReference type="ARBA" id="ARBA00022448"/>
    </source>
</evidence>
<evidence type="ECO:0000256" key="5">
    <source>
        <dbReference type="ARBA" id="ARBA00023136"/>
    </source>
</evidence>
<dbReference type="PANTHER" id="PTHR23501">
    <property type="entry name" value="MAJOR FACILITATOR SUPERFAMILY"/>
    <property type="match status" value="1"/>
</dbReference>
<dbReference type="GO" id="GO:0005886">
    <property type="term" value="C:plasma membrane"/>
    <property type="evidence" value="ECO:0007669"/>
    <property type="project" value="TreeGrafter"/>
</dbReference>
<feature type="transmembrane region" description="Helical" evidence="7">
    <location>
        <begin position="183"/>
        <end position="202"/>
    </location>
</feature>
<accession>A0A8K0STS1</accession>
<dbReference type="Proteomes" id="UP000813444">
    <property type="component" value="Unassembled WGS sequence"/>
</dbReference>
<dbReference type="Gene3D" id="1.20.1720.10">
    <property type="entry name" value="Multidrug resistance protein D"/>
    <property type="match status" value="1"/>
</dbReference>
<evidence type="ECO:0000256" key="1">
    <source>
        <dbReference type="ARBA" id="ARBA00004141"/>
    </source>
</evidence>
<evidence type="ECO:0000256" key="3">
    <source>
        <dbReference type="ARBA" id="ARBA00022692"/>
    </source>
</evidence>
<dbReference type="InterPro" id="IPR020846">
    <property type="entry name" value="MFS_dom"/>
</dbReference>
<evidence type="ECO:0000313" key="9">
    <source>
        <dbReference type="EMBL" id="KAH7322407.1"/>
    </source>
</evidence>
<keyword evidence="5 7" id="KW-0472">Membrane</keyword>
<dbReference type="GO" id="GO:0022857">
    <property type="term" value="F:transmembrane transporter activity"/>
    <property type="evidence" value="ECO:0007669"/>
    <property type="project" value="InterPro"/>
</dbReference>
<feature type="transmembrane region" description="Helical" evidence="7">
    <location>
        <begin position="153"/>
        <end position="171"/>
    </location>
</feature>
<dbReference type="PROSITE" id="PS50850">
    <property type="entry name" value="MFS"/>
    <property type="match status" value="1"/>
</dbReference>
<feature type="transmembrane region" description="Helical" evidence="7">
    <location>
        <begin position="95"/>
        <end position="114"/>
    </location>
</feature>
<feature type="transmembrane region" description="Helical" evidence="7">
    <location>
        <begin position="65"/>
        <end position="83"/>
    </location>
</feature>
<comment type="subcellular location">
    <subcellularLocation>
        <location evidence="1">Membrane</location>
        <topology evidence="1">Multi-pass membrane protein</topology>
    </subcellularLocation>
</comment>
<evidence type="ECO:0000259" key="8">
    <source>
        <dbReference type="PROSITE" id="PS50850"/>
    </source>
</evidence>
<organism evidence="9 10">
    <name type="scientific">Stachybotrys elegans</name>
    <dbReference type="NCBI Taxonomy" id="80388"/>
    <lineage>
        <taxon>Eukaryota</taxon>
        <taxon>Fungi</taxon>
        <taxon>Dikarya</taxon>
        <taxon>Ascomycota</taxon>
        <taxon>Pezizomycotina</taxon>
        <taxon>Sordariomycetes</taxon>
        <taxon>Hypocreomycetidae</taxon>
        <taxon>Hypocreales</taxon>
        <taxon>Stachybotryaceae</taxon>
        <taxon>Stachybotrys</taxon>
    </lineage>
</organism>
<keyword evidence="3 7" id="KW-0812">Transmembrane</keyword>
<dbReference type="PANTHER" id="PTHR23501:SF187">
    <property type="entry name" value="MAJOR FACILITATOR SUPERFAMILY (MFS) PROFILE DOMAIN-CONTAINING PROTEIN"/>
    <property type="match status" value="1"/>
</dbReference>
<keyword evidence="4 7" id="KW-1133">Transmembrane helix</keyword>
<dbReference type="OrthoDB" id="10021397at2759"/>
<feature type="transmembrane region" description="Helical" evidence="7">
    <location>
        <begin position="120"/>
        <end position="141"/>
    </location>
</feature>
<dbReference type="SUPFAM" id="SSF103473">
    <property type="entry name" value="MFS general substrate transporter"/>
    <property type="match status" value="1"/>
</dbReference>
<keyword evidence="10" id="KW-1185">Reference proteome</keyword>
<evidence type="ECO:0000256" key="4">
    <source>
        <dbReference type="ARBA" id="ARBA00022989"/>
    </source>
</evidence>
<dbReference type="InterPro" id="IPR011701">
    <property type="entry name" value="MFS"/>
</dbReference>
<feature type="transmembrane region" description="Helical" evidence="7">
    <location>
        <begin position="222"/>
        <end position="239"/>
    </location>
</feature>
<sequence>MAEAVVSASLPADSLVLAKDFKRGFRFWAIIAGLAVTSLLGALEHTVVTTSAPAILSDLDLREDFVWISNAFFICSAAFQPLLGQLCDVFGRRWIYLSIVAIFTLGSGICGGAANGGMLIAGRAIQGVGSGGIIMLNNVILSDLVPLGFRGQYVAILLAIFGIGTTLGPFIGGAITDNASWRWVFYINLPIGGTSLALMYWFLHLNYDKQMSFTQKIKRIDVVGNEILIASTVAVLYALT</sequence>
<reference evidence="9" key="1">
    <citation type="journal article" date="2021" name="Nat. Commun.">
        <title>Genetic determinants of endophytism in the Arabidopsis root mycobiome.</title>
        <authorList>
            <person name="Mesny F."/>
            <person name="Miyauchi S."/>
            <person name="Thiergart T."/>
            <person name="Pickel B."/>
            <person name="Atanasova L."/>
            <person name="Karlsson M."/>
            <person name="Huettel B."/>
            <person name="Barry K.W."/>
            <person name="Haridas S."/>
            <person name="Chen C."/>
            <person name="Bauer D."/>
            <person name="Andreopoulos W."/>
            <person name="Pangilinan J."/>
            <person name="LaButti K."/>
            <person name="Riley R."/>
            <person name="Lipzen A."/>
            <person name="Clum A."/>
            <person name="Drula E."/>
            <person name="Henrissat B."/>
            <person name="Kohler A."/>
            <person name="Grigoriev I.V."/>
            <person name="Martin F.M."/>
            <person name="Hacquard S."/>
        </authorList>
    </citation>
    <scope>NUCLEOTIDE SEQUENCE</scope>
    <source>
        <strain evidence="9">MPI-CAGE-CH-0235</strain>
    </source>
</reference>
<dbReference type="EMBL" id="JAGPNK010000004">
    <property type="protein sequence ID" value="KAH7322407.1"/>
    <property type="molecule type" value="Genomic_DNA"/>
</dbReference>
<proteinExistence type="predicted"/>
<feature type="domain" description="Major facilitator superfamily (MFS) profile" evidence="8">
    <location>
        <begin position="30"/>
        <end position="240"/>
    </location>
</feature>
<dbReference type="InterPro" id="IPR036259">
    <property type="entry name" value="MFS_trans_sf"/>
</dbReference>
<keyword evidence="6" id="KW-0325">Glycoprotein</keyword>
<comment type="caution">
    <text evidence="9">The sequence shown here is derived from an EMBL/GenBank/DDBJ whole genome shotgun (WGS) entry which is preliminary data.</text>
</comment>
<feature type="transmembrane region" description="Helical" evidence="7">
    <location>
        <begin position="27"/>
        <end position="45"/>
    </location>
</feature>
<gene>
    <name evidence="9" type="ORF">B0I35DRAFT_182416</name>
</gene>
<evidence type="ECO:0000313" key="10">
    <source>
        <dbReference type="Proteomes" id="UP000813444"/>
    </source>
</evidence>
<protein>
    <submittedName>
        <fullName evidence="9">Major facilitator superfamily domain-containing protein</fullName>
    </submittedName>
</protein>
<keyword evidence="2" id="KW-0813">Transport</keyword>
<evidence type="ECO:0000256" key="6">
    <source>
        <dbReference type="ARBA" id="ARBA00023180"/>
    </source>
</evidence>
<evidence type="ECO:0000256" key="7">
    <source>
        <dbReference type="SAM" id="Phobius"/>
    </source>
</evidence>
<dbReference type="PRINTS" id="PR01036">
    <property type="entry name" value="TCRTETB"/>
</dbReference>
<dbReference type="Pfam" id="PF07690">
    <property type="entry name" value="MFS_1"/>
    <property type="match status" value="1"/>
</dbReference>
<name>A0A8K0STS1_9HYPO</name>